<reference evidence="4" key="1">
    <citation type="journal article" date="2019" name="Plant Biotechnol. J.">
        <title>Genome sequencing of the Australian wild diploid species Gossypium australe highlights disease resistance and delayed gland morphogenesis.</title>
        <authorList>
            <person name="Cai Y."/>
            <person name="Cai X."/>
            <person name="Wang Q."/>
            <person name="Wang P."/>
            <person name="Zhang Y."/>
            <person name="Cai C."/>
            <person name="Xu Y."/>
            <person name="Wang K."/>
            <person name="Zhou Z."/>
            <person name="Wang C."/>
            <person name="Geng S."/>
            <person name="Li B."/>
            <person name="Dong Q."/>
            <person name="Hou Y."/>
            <person name="Wang H."/>
            <person name="Ai P."/>
            <person name="Liu Z."/>
            <person name="Yi F."/>
            <person name="Sun M."/>
            <person name="An G."/>
            <person name="Cheng J."/>
            <person name="Zhang Y."/>
            <person name="Shi Q."/>
            <person name="Xie Y."/>
            <person name="Shi X."/>
            <person name="Chang Y."/>
            <person name="Huang F."/>
            <person name="Chen Y."/>
            <person name="Hong S."/>
            <person name="Mi L."/>
            <person name="Sun Q."/>
            <person name="Zhang L."/>
            <person name="Zhou B."/>
            <person name="Peng R."/>
            <person name="Zhang X."/>
            <person name="Liu F."/>
        </authorList>
    </citation>
    <scope>NUCLEOTIDE SEQUENCE [LARGE SCALE GENOMIC DNA]</scope>
    <source>
        <strain evidence="4">cv. PA1801</strain>
    </source>
</reference>
<dbReference type="PANTHER" id="PTHR31342">
    <property type="entry name" value="PROTEIN CHUP1, CHLOROPLASTIC"/>
    <property type="match status" value="1"/>
</dbReference>
<organism evidence="3 4">
    <name type="scientific">Gossypium australe</name>
    <dbReference type="NCBI Taxonomy" id="47621"/>
    <lineage>
        <taxon>Eukaryota</taxon>
        <taxon>Viridiplantae</taxon>
        <taxon>Streptophyta</taxon>
        <taxon>Embryophyta</taxon>
        <taxon>Tracheophyta</taxon>
        <taxon>Spermatophyta</taxon>
        <taxon>Magnoliopsida</taxon>
        <taxon>eudicotyledons</taxon>
        <taxon>Gunneridae</taxon>
        <taxon>Pentapetalae</taxon>
        <taxon>rosids</taxon>
        <taxon>malvids</taxon>
        <taxon>Malvales</taxon>
        <taxon>Malvaceae</taxon>
        <taxon>Malvoideae</taxon>
        <taxon>Gossypium</taxon>
    </lineage>
</organism>
<accession>A0A5B6W9K4</accession>
<dbReference type="InterPro" id="IPR040265">
    <property type="entry name" value="CHUP1/IPGA1-like"/>
</dbReference>
<gene>
    <name evidence="3" type="ORF">EPI10_011873</name>
</gene>
<dbReference type="GO" id="GO:0055028">
    <property type="term" value="C:cortical microtubule"/>
    <property type="evidence" value="ECO:0007669"/>
    <property type="project" value="TreeGrafter"/>
</dbReference>
<dbReference type="OrthoDB" id="1922539at2759"/>
<keyword evidence="4" id="KW-1185">Reference proteome</keyword>
<evidence type="ECO:0000313" key="3">
    <source>
        <dbReference type="EMBL" id="KAA3478033.1"/>
    </source>
</evidence>
<feature type="region of interest" description="Disordered" evidence="2">
    <location>
        <begin position="1"/>
        <end position="42"/>
    </location>
</feature>
<evidence type="ECO:0000256" key="1">
    <source>
        <dbReference type="ARBA" id="ARBA00023054"/>
    </source>
</evidence>
<dbReference type="PANTHER" id="PTHR31342:SF18">
    <property type="entry name" value="OS01G0651932 PROTEIN"/>
    <property type="match status" value="1"/>
</dbReference>
<feature type="region of interest" description="Disordered" evidence="2">
    <location>
        <begin position="233"/>
        <end position="346"/>
    </location>
</feature>
<dbReference type="EMBL" id="SMMG02000004">
    <property type="protein sequence ID" value="KAA3478033.1"/>
    <property type="molecule type" value="Genomic_DNA"/>
</dbReference>
<sequence length="634" mass="71186">MVAGKVRLAMGFQKSSANSKHDTPSKPPSPSPSSGNKNTTSTKAVFSRSFGVYFPRSSAQVQPRPPDVTELLRLVEELRERESRLRTELLEHKLLKESVAIVPVLENEIVVKNAELGRALEEIEGLRNKNTMLKTEVEEMKGKIEEEKEEKEKKVREMEEEISELKETVSSSSSDRNSKAEITAETDELISSSQQFQGFVEVSVKSNLIKNFKRNISNNKCTNAIVFSAFSNEKVESSESKREEIENERPRHSRSKSEELVESTSVNIRSRVPRVPKPPPRPSSSSSSSSTSSNSSSDSTEKQTSPPPPPPPPPQAAVKQVAPRLPPPPPIKAIAPPPPPPPQKGMRTIAAKVRRVPEVVEFYHSLMRRESKREAGGCSVPEVLPATANSRDMIGEIENRSTHLLAIKTDVETQGDFIRFLIKEVENAAFTDIEDVVPFVKWLDDELSYLVDERAVLKHFEWPEQKADALREAAFGYCDLKKLESEASLFRDDPRQPCAPALKKMQTLLEKLEHGVYNLSRMRESATSRYKGFQIPMDWMLETGIVCQIKLASVKLAMKYMRRVSAELEAVEGGPEEKELIVQGVRFAFRVHQFAGGFDVETMRAFQELRDKVSSCHVQCQNQEQNPICRSTSC</sequence>
<proteinExistence type="predicted"/>
<evidence type="ECO:0000256" key="2">
    <source>
        <dbReference type="SAM" id="MobiDB-lite"/>
    </source>
</evidence>
<feature type="compositionally biased region" description="Pro residues" evidence="2">
    <location>
        <begin position="324"/>
        <end position="343"/>
    </location>
</feature>
<feature type="compositionally biased region" description="Low complexity" evidence="2">
    <location>
        <begin position="283"/>
        <end position="298"/>
    </location>
</feature>
<name>A0A5B6W9K4_9ROSI</name>
<dbReference type="Proteomes" id="UP000325315">
    <property type="component" value="Unassembled WGS sequence"/>
</dbReference>
<protein>
    <submittedName>
        <fullName evidence="3">Protein CHUP1, chloroplastic-like</fullName>
    </submittedName>
</protein>
<comment type="caution">
    <text evidence="3">The sequence shown here is derived from an EMBL/GenBank/DDBJ whole genome shotgun (WGS) entry which is preliminary data.</text>
</comment>
<dbReference type="GO" id="GO:0072699">
    <property type="term" value="P:protein localization to cortical microtubule cytoskeleton"/>
    <property type="evidence" value="ECO:0007669"/>
    <property type="project" value="TreeGrafter"/>
</dbReference>
<feature type="compositionally biased region" description="Low complexity" evidence="2">
    <location>
        <begin position="32"/>
        <end position="42"/>
    </location>
</feature>
<feature type="region of interest" description="Disordered" evidence="2">
    <location>
        <begin position="164"/>
        <end position="183"/>
    </location>
</feature>
<keyword evidence="1" id="KW-0175">Coiled coil</keyword>
<dbReference type="AlphaFoldDB" id="A0A5B6W9K4"/>
<evidence type="ECO:0000313" key="4">
    <source>
        <dbReference type="Proteomes" id="UP000325315"/>
    </source>
</evidence>
<feature type="compositionally biased region" description="Basic and acidic residues" evidence="2">
    <location>
        <begin position="233"/>
        <end position="259"/>
    </location>
</feature>
<feature type="compositionally biased region" description="Pro residues" evidence="2">
    <location>
        <begin position="305"/>
        <end position="315"/>
    </location>
</feature>